<protein>
    <submittedName>
        <fullName evidence="1">Uncharacterized conserved protein, DUF885 familyt</fullName>
    </submittedName>
</protein>
<dbReference type="Pfam" id="PF05960">
    <property type="entry name" value="DUF885"/>
    <property type="match status" value="1"/>
</dbReference>
<name>A0ABT1GW14_9NOCA</name>
<keyword evidence="2" id="KW-1185">Reference proteome</keyword>
<dbReference type="PANTHER" id="PTHR33361">
    <property type="entry name" value="GLR0591 PROTEIN"/>
    <property type="match status" value="1"/>
</dbReference>
<evidence type="ECO:0000313" key="1">
    <source>
        <dbReference type="EMBL" id="MCP2159150.1"/>
    </source>
</evidence>
<organism evidence="1 2">
    <name type="scientific">Williamsia serinedens</name>
    <dbReference type="NCBI Taxonomy" id="391736"/>
    <lineage>
        <taxon>Bacteria</taxon>
        <taxon>Bacillati</taxon>
        <taxon>Actinomycetota</taxon>
        <taxon>Actinomycetes</taxon>
        <taxon>Mycobacteriales</taxon>
        <taxon>Nocardiaceae</taxon>
        <taxon>Williamsia</taxon>
    </lineage>
</organism>
<proteinExistence type="predicted"/>
<sequence length="551" mass="60019">MSTTARTPTEVDAIAEDHLARVCAADPIAATDLGVGGHESRLTDFSPAAVADRTDILRDTLRRLAAVTPADDVDRVTIATMTDQLSRAVAVDDAGLRVGEINVIASPLQAIRDVFDLMPVDDEADRGAVLARVTAIPTAVDTVIAGLEHRLASGPPIARRQVGLVADQCGTAADAVRATVDRVVAQDASMQRHLDLAHAAAGEAFERLQRHLRESVADRADPADAVGRDRYRLHSAEFVGTEIDPDEAYAWGLDHLAGIVAEQEVLAERIAPGAGVAGALAALDDDPRYRVTDRDAFVAWMQDLSDRSLDAVRDTHFEIPSDLTALQCMLAPSATGIIYYTAPSEDMRRPGRMWWSVPPEQDVFHTWQETTTVFHEGVPGHHLQIGSAMVSPELNRWRKLASFTSGHGEGWALYAERLMADLGWLDDDGDRMGMLDSQRLRAARVVVDIGLHCGLDAPESVGGGTWDADKVWTFLSQAVAMDRTVLMFERNRYLGWPGQAPSYALGQRVWEQARDEFRATHPDGTLKEFHTRALRLGGVTLDVLRSELIGA</sequence>
<accession>A0ABT1GW14</accession>
<dbReference type="RefSeq" id="WP_253652746.1">
    <property type="nucleotide sequence ID" value="NZ_BAAAOE010000004.1"/>
</dbReference>
<dbReference type="PANTHER" id="PTHR33361:SF2">
    <property type="entry name" value="DUF885 DOMAIN-CONTAINING PROTEIN"/>
    <property type="match status" value="1"/>
</dbReference>
<gene>
    <name evidence="1" type="ORF">LX12_000314</name>
</gene>
<evidence type="ECO:0000313" key="2">
    <source>
        <dbReference type="Proteomes" id="UP001205740"/>
    </source>
</evidence>
<dbReference type="Proteomes" id="UP001205740">
    <property type="component" value="Unassembled WGS sequence"/>
</dbReference>
<dbReference type="InterPro" id="IPR010281">
    <property type="entry name" value="DUF885"/>
</dbReference>
<dbReference type="EMBL" id="JAMTCG010000001">
    <property type="protein sequence ID" value="MCP2159150.1"/>
    <property type="molecule type" value="Genomic_DNA"/>
</dbReference>
<comment type="caution">
    <text evidence="1">The sequence shown here is derived from an EMBL/GenBank/DDBJ whole genome shotgun (WGS) entry which is preliminary data.</text>
</comment>
<reference evidence="1 2" key="1">
    <citation type="submission" date="2022-06" db="EMBL/GenBank/DDBJ databases">
        <title>Genomic Encyclopedia of Archaeal and Bacterial Type Strains, Phase II (KMG-II): from individual species to whole genera.</title>
        <authorList>
            <person name="Goeker M."/>
        </authorList>
    </citation>
    <scope>NUCLEOTIDE SEQUENCE [LARGE SCALE GENOMIC DNA]</scope>
    <source>
        <strain evidence="1 2">DSM 45037</strain>
    </source>
</reference>